<reference evidence="5 6" key="1">
    <citation type="submission" date="2019-04" db="EMBL/GenBank/DDBJ databases">
        <title>Taxonomy of novel Haliea sp. from mangrove soil of West Coast of India.</title>
        <authorList>
            <person name="Verma A."/>
            <person name="Kumar P."/>
            <person name="Krishnamurthi S."/>
        </authorList>
    </citation>
    <scope>NUCLEOTIDE SEQUENCE [LARGE SCALE GENOMIC DNA]</scope>
    <source>
        <strain evidence="5 6">SAOS-164</strain>
    </source>
</reference>
<evidence type="ECO:0000256" key="3">
    <source>
        <dbReference type="ARBA" id="ARBA00022840"/>
    </source>
</evidence>
<dbReference type="SUPFAM" id="SSF52540">
    <property type="entry name" value="P-loop containing nucleoside triphosphate hydrolases"/>
    <property type="match status" value="1"/>
</dbReference>
<dbReference type="Gene3D" id="3.40.50.300">
    <property type="entry name" value="P-loop containing nucleotide triphosphate hydrolases"/>
    <property type="match status" value="1"/>
</dbReference>
<dbReference type="InterPro" id="IPR027417">
    <property type="entry name" value="P-loop_NTPase"/>
</dbReference>
<dbReference type="GO" id="GO:0016887">
    <property type="term" value="F:ATP hydrolysis activity"/>
    <property type="evidence" value="ECO:0007669"/>
    <property type="project" value="InterPro"/>
</dbReference>
<evidence type="ECO:0000256" key="2">
    <source>
        <dbReference type="ARBA" id="ARBA00022741"/>
    </source>
</evidence>
<proteinExistence type="inferred from homology"/>
<comment type="similarity">
    <text evidence="1">Belongs to the AAA ATPase family.</text>
</comment>
<comment type="caution">
    <text evidence="5">The sequence shown here is derived from an EMBL/GenBank/DDBJ whole genome shotgun (WGS) entry which is preliminary data.</text>
</comment>
<keyword evidence="2" id="KW-0547">Nucleotide-binding</keyword>
<evidence type="ECO:0000313" key="6">
    <source>
        <dbReference type="Proteomes" id="UP000298050"/>
    </source>
</evidence>
<gene>
    <name evidence="5" type="ORF">E4634_01070</name>
</gene>
<dbReference type="InterPro" id="IPR003959">
    <property type="entry name" value="ATPase_AAA_core"/>
</dbReference>
<keyword evidence="6" id="KW-1185">Reference proteome</keyword>
<evidence type="ECO:0000313" key="5">
    <source>
        <dbReference type="EMBL" id="TGD76169.1"/>
    </source>
</evidence>
<feature type="domain" description="AAA+ ATPase" evidence="4">
    <location>
        <begin position="487"/>
        <end position="619"/>
    </location>
</feature>
<accession>A0A4Z0M9H4</accession>
<keyword evidence="3 5" id="KW-0067">ATP-binding</keyword>
<dbReference type="CDD" id="cd19481">
    <property type="entry name" value="RecA-like_protease"/>
    <property type="match status" value="1"/>
</dbReference>
<name>A0A4Z0M9H4_9GAMM</name>
<dbReference type="Pfam" id="PF22977">
    <property type="entry name" value="WHD"/>
    <property type="match status" value="1"/>
</dbReference>
<evidence type="ECO:0000259" key="4">
    <source>
        <dbReference type="SMART" id="SM00382"/>
    </source>
</evidence>
<dbReference type="Proteomes" id="UP000298050">
    <property type="component" value="Unassembled WGS sequence"/>
</dbReference>
<dbReference type="Pfam" id="PF00004">
    <property type="entry name" value="AAA"/>
    <property type="match status" value="1"/>
</dbReference>
<dbReference type="PANTHER" id="PTHR23073">
    <property type="entry name" value="26S PROTEASOME REGULATORY SUBUNIT"/>
    <property type="match status" value="1"/>
</dbReference>
<dbReference type="GO" id="GO:0005524">
    <property type="term" value="F:ATP binding"/>
    <property type="evidence" value="ECO:0007669"/>
    <property type="project" value="UniProtKB-KW"/>
</dbReference>
<dbReference type="RefSeq" id="WP_135440746.1">
    <property type="nucleotide sequence ID" value="NZ_SRLE01000001.1"/>
</dbReference>
<organism evidence="5 6">
    <name type="scientific">Mangrovimicrobium sediminis</name>
    <dbReference type="NCBI Taxonomy" id="2562682"/>
    <lineage>
        <taxon>Bacteria</taxon>
        <taxon>Pseudomonadati</taxon>
        <taxon>Pseudomonadota</taxon>
        <taxon>Gammaproteobacteria</taxon>
        <taxon>Cellvibrionales</taxon>
        <taxon>Halieaceae</taxon>
        <taxon>Mangrovimicrobium</taxon>
    </lineage>
</organism>
<dbReference type="InterPro" id="IPR054472">
    <property type="entry name" value="WHD"/>
</dbReference>
<dbReference type="AlphaFoldDB" id="A0A4Z0M9H4"/>
<protein>
    <submittedName>
        <fullName evidence="5">ATP-binding protein</fullName>
    </submittedName>
</protein>
<dbReference type="OrthoDB" id="9809379at2"/>
<dbReference type="InterPro" id="IPR050221">
    <property type="entry name" value="26S_Proteasome_ATPase"/>
</dbReference>
<dbReference type="SMART" id="SM00382">
    <property type="entry name" value="AAA"/>
    <property type="match status" value="1"/>
</dbReference>
<dbReference type="EMBL" id="SRLE01000001">
    <property type="protein sequence ID" value="TGD76169.1"/>
    <property type="molecule type" value="Genomic_DNA"/>
</dbReference>
<sequence length="713" mass="78031">MRSWAPPAYRLALQRLDLLLHREILRLRASYQLSLDEFRGLYISDRQVDELIGSVEHGAGLDVDHLSAEADRLGAVMHGELVRDPCWARLCESLELSAFERDVLLLAFATELHSKYPVIYAYLNNDVSRKHPTVELALNLFADVGGNDCRRSFAPAATLFARGLLVPLDERAGGAGLTSGFALSGALQRFLLGLVGDASPTAAASPEPVAYRDWTQWPVGEQVREQFRGFGEILGQAARPPLLVVEAAAESCAEALCANALAGTGKAAQRVDLAALARDEAQAQEQVVALQLTATLAGQGLLLCATELHESEVNTALLRRLLQTLRNSAAPVFLLVAPGSRWWAWVRGMPHIACELPPGSVVERTGMWQYHLARAGLRADETAVSAAADYFQLEFEQVRAAVDDLALRPENAGESALEQPQLFAAARRQSHGDMGALAERVQRNFDFADLVLPGAIVQRVHEMVQAIRARRRVFDEWGLQHKSGGASGLVALFSGASGTGKTMSASVIANAIGLDLFRVELSGIVSKYIGETEKNLDRIFAAARRANCILFFDEADALFGKRSEVKDAHDRYANIEVAYLLQKIENHDGIVILTTNLAKSIDSAFTRRMQFIVEFPRPDTALREQLWRSMCGESLPLAADVDFNFLARQFENTGGEIRNMVLDAALMAAANDAAEIDMALLVRSAARQMMKQGRVPSAVEFKHYFSLVDTRSA</sequence>
<evidence type="ECO:0000256" key="1">
    <source>
        <dbReference type="ARBA" id="ARBA00006914"/>
    </source>
</evidence>
<dbReference type="InterPro" id="IPR003593">
    <property type="entry name" value="AAA+_ATPase"/>
</dbReference>